<evidence type="ECO:0000313" key="2">
    <source>
        <dbReference type="Proteomes" id="UP000887565"/>
    </source>
</evidence>
<sequence length="79" mass="9104">MRHDKVVRATKASNNEESSESGPESEMASEETENQPTMDAFEQQPPDVHLVEKVSDLATIKFGDWFPIEYEEKWFLCII</sequence>
<reference evidence="3" key="1">
    <citation type="submission" date="2022-11" db="UniProtKB">
        <authorList>
            <consortium name="WormBaseParasite"/>
        </authorList>
    </citation>
    <scope>IDENTIFICATION</scope>
</reference>
<organism evidence="2 3">
    <name type="scientific">Romanomermis culicivorax</name>
    <name type="common">Nematode worm</name>
    <dbReference type="NCBI Taxonomy" id="13658"/>
    <lineage>
        <taxon>Eukaryota</taxon>
        <taxon>Metazoa</taxon>
        <taxon>Ecdysozoa</taxon>
        <taxon>Nematoda</taxon>
        <taxon>Enoplea</taxon>
        <taxon>Dorylaimia</taxon>
        <taxon>Mermithida</taxon>
        <taxon>Mermithoidea</taxon>
        <taxon>Mermithidae</taxon>
        <taxon>Romanomermis</taxon>
    </lineage>
</organism>
<evidence type="ECO:0000313" key="3">
    <source>
        <dbReference type="WBParaSite" id="nRc.2.0.1.t14651-RA"/>
    </source>
</evidence>
<dbReference type="Proteomes" id="UP000887565">
    <property type="component" value="Unplaced"/>
</dbReference>
<feature type="region of interest" description="Disordered" evidence="1">
    <location>
        <begin position="1"/>
        <end position="47"/>
    </location>
</feature>
<feature type="compositionally biased region" description="Low complexity" evidence="1">
    <location>
        <begin position="13"/>
        <end position="26"/>
    </location>
</feature>
<proteinExistence type="predicted"/>
<keyword evidence="2" id="KW-1185">Reference proteome</keyword>
<name>A0A915IKX3_ROMCU</name>
<dbReference type="WBParaSite" id="nRc.2.0.1.t14651-RA">
    <property type="protein sequence ID" value="nRc.2.0.1.t14651-RA"/>
    <property type="gene ID" value="nRc.2.0.1.g14651"/>
</dbReference>
<protein>
    <submittedName>
        <fullName evidence="3">Uncharacterized protein</fullName>
    </submittedName>
</protein>
<dbReference type="AlphaFoldDB" id="A0A915IKX3"/>
<accession>A0A915IKX3</accession>
<evidence type="ECO:0000256" key="1">
    <source>
        <dbReference type="SAM" id="MobiDB-lite"/>
    </source>
</evidence>